<dbReference type="RefSeq" id="WP_182615267.1">
    <property type="nucleotide sequence ID" value="NZ_BAAATF010000006.1"/>
</dbReference>
<proteinExistence type="predicted"/>
<evidence type="ECO:0000313" key="1">
    <source>
        <dbReference type="EMBL" id="MBA8807743.1"/>
    </source>
</evidence>
<organism evidence="1 2">
    <name type="scientific">Promicromonospora sukumoe</name>
    <dbReference type="NCBI Taxonomy" id="88382"/>
    <lineage>
        <taxon>Bacteria</taxon>
        <taxon>Bacillati</taxon>
        <taxon>Actinomycetota</taxon>
        <taxon>Actinomycetes</taxon>
        <taxon>Micrococcales</taxon>
        <taxon>Promicromonosporaceae</taxon>
        <taxon>Promicromonospora</taxon>
    </lineage>
</organism>
<name>A0A7W3J7M3_9MICO</name>
<dbReference type="AlphaFoldDB" id="A0A7W3J7M3"/>
<protein>
    <submittedName>
        <fullName evidence="1">Uncharacterized protein</fullName>
    </submittedName>
</protein>
<keyword evidence="2" id="KW-1185">Reference proteome</keyword>
<reference evidence="1 2" key="1">
    <citation type="submission" date="2020-07" db="EMBL/GenBank/DDBJ databases">
        <title>Sequencing the genomes of 1000 actinobacteria strains.</title>
        <authorList>
            <person name="Klenk H.-P."/>
        </authorList>
    </citation>
    <scope>NUCLEOTIDE SEQUENCE [LARGE SCALE GENOMIC DNA]</scope>
    <source>
        <strain evidence="1 2">DSM 44121</strain>
    </source>
</reference>
<gene>
    <name evidence="1" type="ORF">FHX71_001685</name>
</gene>
<sequence length="93" mass="10644">MAPRWKYVLDAYGIQVLTGTHLEHARDLSGWNITELGNDRHLVSHPDPEAWYAEDVPGAAILARARQDFGGLIITDENYRAFRAEDRARRQKI</sequence>
<evidence type="ECO:0000313" key="2">
    <source>
        <dbReference type="Proteomes" id="UP000540568"/>
    </source>
</evidence>
<accession>A0A7W3J7M3</accession>
<comment type="caution">
    <text evidence="1">The sequence shown here is derived from an EMBL/GenBank/DDBJ whole genome shotgun (WGS) entry which is preliminary data.</text>
</comment>
<dbReference type="Proteomes" id="UP000540568">
    <property type="component" value="Unassembled WGS sequence"/>
</dbReference>
<dbReference type="EMBL" id="JACGWV010000001">
    <property type="protein sequence ID" value="MBA8807743.1"/>
    <property type="molecule type" value="Genomic_DNA"/>
</dbReference>